<dbReference type="InterPro" id="IPR020622">
    <property type="entry name" value="Ala_racemase_pyridoxalP-BS"/>
</dbReference>
<feature type="binding site" evidence="5 7">
    <location>
        <position position="140"/>
    </location>
    <ligand>
        <name>substrate</name>
    </ligand>
</feature>
<dbReference type="SMART" id="SM01005">
    <property type="entry name" value="Ala_racemase_C"/>
    <property type="match status" value="1"/>
</dbReference>
<dbReference type="AlphaFoldDB" id="D3PDB4"/>
<dbReference type="SUPFAM" id="SSF51419">
    <property type="entry name" value="PLP-binding barrel"/>
    <property type="match status" value="1"/>
</dbReference>
<dbReference type="EMBL" id="AP011529">
    <property type="protein sequence ID" value="BAI80587.1"/>
    <property type="molecule type" value="Genomic_DNA"/>
</dbReference>
<dbReference type="GO" id="GO:0005829">
    <property type="term" value="C:cytosol"/>
    <property type="evidence" value="ECO:0007669"/>
    <property type="project" value="TreeGrafter"/>
</dbReference>
<dbReference type="Pfam" id="PF01168">
    <property type="entry name" value="Ala_racemase_N"/>
    <property type="match status" value="1"/>
</dbReference>
<dbReference type="UniPathway" id="UPA00042">
    <property type="reaction ID" value="UER00497"/>
</dbReference>
<evidence type="ECO:0000256" key="6">
    <source>
        <dbReference type="PIRSR" id="PIRSR600821-50"/>
    </source>
</evidence>
<dbReference type="EC" id="5.1.1.1" evidence="5"/>
<evidence type="ECO:0000256" key="4">
    <source>
        <dbReference type="ARBA" id="ARBA00023235"/>
    </source>
</evidence>
<organism evidence="9 10">
    <name type="scientific">Deferribacter desulfuricans (strain DSM 14783 / JCM 11476 / NBRC 101012 / SSM1)</name>
    <dbReference type="NCBI Taxonomy" id="639282"/>
    <lineage>
        <taxon>Bacteria</taxon>
        <taxon>Pseudomonadati</taxon>
        <taxon>Deferribacterota</taxon>
        <taxon>Deferribacteres</taxon>
        <taxon>Deferribacterales</taxon>
        <taxon>Deferribacteraceae</taxon>
        <taxon>Deferribacter</taxon>
    </lineage>
</organism>
<evidence type="ECO:0000256" key="2">
    <source>
        <dbReference type="ARBA" id="ARBA00001933"/>
    </source>
</evidence>
<dbReference type="InterPro" id="IPR009006">
    <property type="entry name" value="Ala_racemase/Decarboxylase_C"/>
</dbReference>
<dbReference type="Proteomes" id="UP000001520">
    <property type="component" value="Chromosome"/>
</dbReference>
<evidence type="ECO:0000259" key="8">
    <source>
        <dbReference type="SMART" id="SM01005"/>
    </source>
</evidence>
<evidence type="ECO:0000256" key="3">
    <source>
        <dbReference type="ARBA" id="ARBA00022898"/>
    </source>
</evidence>
<dbReference type="InterPro" id="IPR029066">
    <property type="entry name" value="PLP-binding_barrel"/>
</dbReference>
<comment type="similarity">
    <text evidence="5">Belongs to the alanine racemase family.</text>
</comment>
<dbReference type="eggNOG" id="COG0787">
    <property type="taxonomic scope" value="Bacteria"/>
</dbReference>
<feature type="active site" description="Proton acceptor; specific for D-alanine" evidence="5">
    <location>
        <position position="40"/>
    </location>
</feature>
<comment type="cofactor">
    <cofactor evidence="2 5 6">
        <name>pyridoxal 5'-phosphate</name>
        <dbReference type="ChEBI" id="CHEBI:597326"/>
    </cofactor>
</comment>
<dbReference type="GO" id="GO:0030170">
    <property type="term" value="F:pyridoxal phosphate binding"/>
    <property type="evidence" value="ECO:0007669"/>
    <property type="project" value="UniProtKB-UniRule"/>
</dbReference>
<dbReference type="GO" id="GO:0008784">
    <property type="term" value="F:alanine racemase activity"/>
    <property type="evidence" value="ECO:0007669"/>
    <property type="project" value="UniProtKB-UniRule"/>
</dbReference>
<dbReference type="InterPro" id="IPR001608">
    <property type="entry name" value="Ala_racemase_N"/>
</dbReference>
<dbReference type="HAMAP" id="MF_01201">
    <property type="entry name" value="Ala_racemase"/>
    <property type="match status" value="1"/>
</dbReference>
<dbReference type="GO" id="GO:0030632">
    <property type="term" value="P:D-alanine biosynthetic process"/>
    <property type="evidence" value="ECO:0007669"/>
    <property type="project" value="UniProtKB-UniRule"/>
</dbReference>
<dbReference type="FunFam" id="3.20.20.10:FF:000002">
    <property type="entry name" value="Alanine racemase"/>
    <property type="match status" value="1"/>
</dbReference>
<protein>
    <recommendedName>
        <fullName evidence="5">Alanine racemase</fullName>
        <ecNumber evidence="5">5.1.1.1</ecNumber>
    </recommendedName>
</protein>
<dbReference type="InterPro" id="IPR011079">
    <property type="entry name" value="Ala_racemase_C"/>
</dbReference>
<comment type="pathway">
    <text evidence="5">Amino-acid biosynthesis; D-alanine biosynthesis; D-alanine from L-alanine: step 1/1.</text>
</comment>
<dbReference type="SUPFAM" id="SSF50621">
    <property type="entry name" value="Alanine racemase C-terminal domain-like"/>
    <property type="match status" value="1"/>
</dbReference>
<dbReference type="STRING" id="639282.DEFDS_1118"/>
<keyword evidence="10" id="KW-1185">Reference proteome</keyword>
<evidence type="ECO:0000256" key="7">
    <source>
        <dbReference type="PIRSR" id="PIRSR600821-52"/>
    </source>
</evidence>
<name>D3PDB4_DEFDS</name>
<dbReference type="Gene3D" id="3.20.20.10">
    <property type="entry name" value="Alanine racemase"/>
    <property type="match status" value="1"/>
</dbReference>
<dbReference type="PROSITE" id="PS00395">
    <property type="entry name" value="ALANINE_RACEMASE"/>
    <property type="match status" value="1"/>
</dbReference>
<gene>
    <name evidence="9" type="primary">alr</name>
    <name evidence="9" type="ordered locus">DEFDS_1118</name>
</gene>
<sequence length="363" mass="41130">MLTKIKTLRPTYAEINLANYKHNIEVAKSLSKSKIIAIVKADAYGHGAIKLSKFAYEQCDVKDFGVATIEEGVNLRNVLPTDARIITLGYIDEHHFEELLHHKITPTVFDKSIMAKLDKFAKGNNVVLDVVLKIDTGMNRLGFGLNTDFNELVESYSNLNIVLMMTHLSSSDTDLDYTKWQINRFDEYLKRYNVKAETSVFNSSAICFYSNKYTYTRPGIMSYGYVYPENRFGLKPVMSIYSKLIHIKRLKKGEKISYNQTFTASKDMKIGVIPIGYADGYFRALSNKGVMFVNGKPCNVVGTVCMDMTMIDITHLNESDLDCEVEVLGKHIDAEQIAKMCNTISYEIVCAISDRIPRVYINA</sequence>
<evidence type="ECO:0000313" key="9">
    <source>
        <dbReference type="EMBL" id="BAI80587.1"/>
    </source>
</evidence>
<reference evidence="9 10" key="1">
    <citation type="journal article" date="2010" name="DNA Res.">
        <title>Bacterial lifestyle in a deep-sea hydrothermal vent chimney revealed by the genome sequence of the thermophilic bacterium Deferribacter desulfuricans SSM1.</title>
        <authorList>
            <person name="Takaki Y."/>
            <person name="Shimamura S."/>
            <person name="Nakagawa S."/>
            <person name="Fukuhara Y."/>
            <person name="Horikawa H."/>
            <person name="Ankai A."/>
            <person name="Harada T."/>
            <person name="Hosoyama A."/>
            <person name="Oguchi A."/>
            <person name="Fukui S."/>
            <person name="Fujita N."/>
            <person name="Takami H."/>
            <person name="Takai K."/>
        </authorList>
    </citation>
    <scope>NUCLEOTIDE SEQUENCE [LARGE SCALE GENOMIC DNA]</scope>
    <source>
        <strain evidence="10">DSM 14783 / JCM 11476 / NBRC 101012 / SSM1</strain>
    </source>
</reference>
<evidence type="ECO:0000256" key="1">
    <source>
        <dbReference type="ARBA" id="ARBA00000316"/>
    </source>
</evidence>
<proteinExistence type="inferred from homology"/>
<dbReference type="KEGG" id="ddf:DEFDS_1118"/>
<dbReference type="PANTHER" id="PTHR30511">
    <property type="entry name" value="ALANINE RACEMASE"/>
    <property type="match status" value="1"/>
</dbReference>
<dbReference type="CDD" id="cd00430">
    <property type="entry name" value="PLPDE_III_AR"/>
    <property type="match status" value="1"/>
</dbReference>
<dbReference type="RefSeq" id="WP_013007834.1">
    <property type="nucleotide sequence ID" value="NC_013939.1"/>
</dbReference>
<feature type="modified residue" description="N6-(pyridoxal phosphate)lysine" evidence="5 6">
    <location>
        <position position="40"/>
    </location>
</feature>
<feature type="binding site" evidence="5 7">
    <location>
        <position position="306"/>
    </location>
    <ligand>
        <name>substrate</name>
    </ligand>
</feature>
<comment type="function">
    <text evidence="5">Catalyzes the interconversion of L-alanine and D-alanine. May also act on other amino acids.</text>
</comment>
<comment type="catalytic activity">
    <reaction evidence="1 5">
        <text>L-alanine = D-alanine</text>
        <dbReference type="Rhea" id="RHEA:20249"/>
        <dbReference type="ChEBI" id="CHEBI:57416"/>
        <dbReference type="ChEBI" id="CHEBI:57972"/>
        <dbReference type="EC" id="5.1.1.1"/>
    </reaction>
</comment>
<feature type="domain" description="Alanine racemase C-terminal" evidence="8">
    <location>
        <begin position="237"/>
        <end position="361"/>
    </location>
</feature>
<dbReference type="OrthoDB" id="9813814at2"/>
<dbReference type="HOGENOM" id="CLU_028393_2_2_0"/>
<feature type="active site" description="Proton acceptor; specific for L-alanine" evidence="5">
    <location>
        <position position="258"/>
    </location>
</feature>
<evidence type="ECO:0000256" key="5">
    <source>
        <dbReference type="HAMAP-Rule" id="MF_01201"/>
    </source>
</evidence>
<dbReference type="Gene3D" id="2.40.37.10">
    <property type="entry name" value="Lyase, Ornithine Decarboxylase, Chain A, domain 1"/>
    <property type="match status" value="1"/>
</dbReference>
<keyword evidence="3 5" id="KW-0663">Pyridoxal phosphate</keyword>
<dbReference type="PANTHER" id="PTHR30511:SF0">
    <property type="entry name" value="ALANINE RACEMASE, CATABOLIC-RELATED"/>
    <property type="match status" value="1"/>
</dbReference>
<dbReference type="InterPro" id="IPR000821">
    <property type="entry name" value="Ala_racemase"/>
</dbReference>
<dbReference type="PRINTS" id="PR00992">
    <property type="entry name" value="ALARACEMASE"/>
</dbReference>
<evidence type="ECO:0000313" key="10">
    <source>
        <dbReference type="Proteomes" id="UP000001520"/>
    </source>
</evidence>
<accession>D3PDB4</accession>
<dbReference type="NCBIfam" id="TIGR00492">
    <property type="entry name" value="alr"/>
    <property type="match status" value="1"/>
</dbReference>
<keyword evidence="4 5" id="KW-0413">Isomerase</keyword>
<dbReference type="Pfam" id="PF00842">
    <property type="entry name" value="Ala_racemase_C"/>
    <property type="match status" value="1"/>
</dbReference>